<accession>A0A183DLU0</accession>
<dbReference type="EMBL" id="UYRT01032953">
    <property type="protein sequence ID" value="VDK75944.1"/>
    <property type="molecule type" value="Genomic_DNA"/>
</dbReference>
<gene>
    <name evidence="1" type="ORF">GPUH_LOCUS9681</name>
</gene>
<organism evidence="3">
    <name type="scientific">Gongylonema pulchrum</name>
    <dbReference type="NCBI Taxonomy" id="637853"/>
    <lineage>
        <taxon>Eukaryota</taxon>
        <taxon>Metazoa</taxon>
        <taxon>Ecdysozoa</taxon>
        <taxon>Nematoda</taxon>
        <taxon>Chromadorea</taxon>
        <taxon>Rhabditida</taxon>
        <taxon>Spirurina</taxon>
        <taxon>Spiruromorpha</taxon>
        <taxon>Spiruroidea</taxon>
        <taxon>Gongylonematidae</taxon>
        <taxon>Gongylonema</taxon>
    </lineage>
</organism>
<dbReference type="Proteomes" id="UP000271098">
    <property type="component" value="Unassembled WGS sequence"/>
</dbReference>
<protein>
    <submittedName>
        <fullName evidence="1 3">Uncharacterized protein</fullName>
    </submittedName>
</protein>
<dbReference type="OrthoDB" id="20839at2759"/>
<evidence type="ECO:0000313" key="1">
    <source>
        <dbReference type="EMBL" id="VDK75944.1"/>
    </source>
</evidence>
<dbReference type="WBParaSite" id="GPUH_0000969201-mRNA-1">
    <property type="protein sequence ID" value="GPUH_0000969201-mRNA-1"/>
    <property type="gene ID" value="GPUH_0000969201"/>
</dbReference>
<sequence>MDMRAEIVDNSKRDGGSEVRYTAFCHFHSTGFMKYAFKFIQNCLFEKDFLLFEVEEKIMK</sequence>
<reference evidence="1 2" key="2">
    <citation type="submission" date="2018-11" db="EMBL/GenBank/DDBJ databases">
        <authorList>
            <consortium name="Pathogen Informatics"/>
        </authorList>
    </citation>
    <scope>NUCLEOTIDE SEQUENCE [LARGE SCALE GENOMIC DNA]</scope>
</reference>
<evidence type="ECO:0000313" key="2">
    <source>
        <dbReference type="Proteomes" id="UP000271098"/>
    </source>
</evidence>
<evidence type="ECO:0000313" key="3">
    <source>
        <dbReference type="WBParaSite" id="GPUH_0000969201-mRNA-1"/>
    </source>
</evidence>
<reference evidence="3" key="1">
    <citation type="submission" date="2016-06" db="UniProtKB">
        <authorList>
            <consortium name="WormBaseParasite"/>
        </authorList>
    </citation>
    <scope>IDENTIFICATION</scope>
</reference>
<keyword evidence="2" id="KW-1185">Reference proteome</keyword>
<dbReference type="AlphaFoldDB" id="A0A183DLU0"/>
<name>A0A183DLU0_9BILA</name>
<proteinExistence type="predicted"/>